<evidence type="ECO:0000313" key="2">
    <source>
        <dbReference type="Proteomes" id="UP000202420"/>
    </source>
</evidence>
<dbReference type="GeneID" id="5470391"/>
<name>A7K9A6_9PHYC</name>
<dbReference type="Proteomes" id="UP000202420">
    <property type="component" value="Segment"/>
</dbReference>
<dbReference type="RefSeq" id="YP_001426977.1">
    <property type="nucleotide sequence ID" value="NC_008724.1"/>
</dbReference>
<proteinExistence type="predicted"/>
<protein>
    <submittedName>
        <fullName evidence="1">Uncharacterized protein z496R</fullName>
    </submittedName>
</protein>
<dbReference type="KEGG" id="vg:5470391"/>
<keyword evidence="2" id="KW-1185">Reference proteome</keyword>
<gene>
    <name evidence="1" type="primary">z496R</name>
    <name evidence="1" type="ORF">ATCV1_z496R</name>
</gene>
<sequence length="85" mass="9650">MTVFRDPIPREGAAAYPTMTLLFDTFDITFPERLPTMEFLCPSLPEYAPRIEFRSPLMICAELDPTTVLIFPELALQALLPSIVF</sequence>
<reference evidence="1 2" key="1">
    <citation type="submission" date="2006-09" db="EMBL/GenBank/DDBJ databases">
        <title>Sequence and annotation of the 288-kb ATCV-1 virus that infects an endosymbiotic Chlorella strain of the heliozoon Acanthocystis turfacea.</title>
        <authorList>
            <person name="Fitzgerald L.A."/>
            <person name="Graves M.V."/>
            <person name="Li X."/>
            <person name="Pfitzner A.J.P."/>
            <person name="Hartigan J."/>
            <person name="Van Etten J.L."/>
        </authorList>
    </citation>
    <scope>NUCLEOTIDE SEQUENCE [LARGE SCALE GENOMIC DNA]</scope>
    <source>
        <strain evidence="1 2">ATCV-1</strain>
    </source>
</reference>
<evidence type="ECO:0000313" key="1">
    <source>
        <dbReference type="EMBL" id="ABT16630.1"/>
    </source>
</evidence>
<dbReference type="EMBL" id="EF101928">
    <property type="protein sequence ID" value="ABT16630.1"/>
    <property type="molecule type" value="Genomic_DNA"/>
</dbReference>
<accession>A7K9A6</accession>
<organism evidence="1 2">
    <name type="scientific">Chlorovirus heliozoae</name>
    <dbReference type="NCBI Taxonomy" id="322019"/>
    <lineage>
        <taxon>Viruses</taxon>
        <taxon>Varidnaviria</taxon>
        <taxon>Bamfordvirae</taxon>
        <taxon>Nucleocytoviricota</taxon>
        <taxon>Megaviricetes</taxon>
        <taxon>Algavirales</taxon>
        <taxon>Phycodnaviridae</taxon>
        <taxon>Chlorovirus</taxon>
    </lineage>
</organism>